<dbReference type="InterPro" id="IPR027477">
    <property type="entry name" value="Succ_DH/fumarate_Rdtase_cat_sf"/>
</dbReference>
<keyword evidence="4 6" id="KW-0560">Oxidoreductase</keyword>
<evidence type="ECO:0000256" key="2">
    <source>
        <dbReference type="ARBA" id="ARBA00022630"/>
    </source>
</evidence>
<evidence type="ECO:0000313" key="7">
    <source>
        <dbReference type="Proteomes" id="UP000566324"/>
    </source>
</evidence>
<dbReference type="Gene3D" id="3.50.50.60">
    <property type="entry name" value="FAD/NAD(P)-binding domain"/>
    <property type="match status" value="3"/>
</dbReference>
<keyword evidence="7" id="KW-1185">Reference proteome</keyword>
<name>A0A7W7B4C5_9SPHN</name>
<dbReference type="Gene3D" id="3.90.700.10">
    <property type="entry name" value="Succinate dehydrogenase/fumarate reductase flavoprotein, catalytic domain"/>
    <property type="match status" value="1"/>
</dbReference>
<proteinExistence type="predicted"/>
<gene>
    <name evidence="6" type="ORF">GGQ98_002314</name>
</gene>
<dbReference type="EMBL" id="JACHNZ010000025">
    <property type="protein sequence ID" value="MBB4632687.1"/>
    <property type="molecule type" value="Genomic_DNA"/>
</dbReference>
<evidence type="ECO:0000256" key="1">
    <source>
        <dbReference type="ARBA" id="ARBA00001974"/>
    </source>
</evidence>
<dbReference type="InterPro" id="IPR050315">
    <property type="entry name" value="FAD-oxidoreductase_2"/>
</dbReference>
<dbReference type="EC" id="1.3.99.5" evidence="6"/>
<dbReference type="GO" id="GO:0008202">
    <property type="term" value="P:steroid metabolic process"/>
    <property type="evidence" value="ECO:0007669"/>
    <property type="project" value="UniProtKB-ARBA"/>
</dbReference>
<reference evidence="6 7" key="1">
    <citation type="submission" date="2020-08" db="EMBL/GenBank/DDBJ databases">
        <title>Genomic Encyclopedia of Type Strains, Phase IV (KMG-IV): sequencing the most valuable type-strain genomes for metagenomic binning, comparative biology and taxonomic classification.</title>
        <authorList>
            <person name="Goeker M."/>
        </authorList>
    </citation>
    <scope>NUCLEOTIDE SEQUENCE [LARGE SCALE GENOMIC DNA]</scope>
    <source>
        <strain evidence="6 7">DSM 17328</strain>
    </source>
</reference>
<dbReference type="InterPro" id="IPR003953">
    <property type="entry name" value="FAD-dep_OxRdtase_2_FAD-bd"/>
</dbReference>
<keyword evidence="2" id="KW-0285">Flavoprotein</keyword>
<dbReference type="NCBIfam" id="NF005511">
    <property type="entry name" value="PRK07121.1-4"/>
    <property type="match status" value="1"/>
</dbReference>
<dbReference type="GO" id="GO:0003865">
    <property type="term" value="F:3-oxo-5-alpha-steroid 4-dehydrogenase activity"/>
    <property type="evidence" value="ECO:0007669"/>
    <property type="project" value="UniProtKB-EC"/>
</dbReference>
<dbReference type="PANTHER" id="PTHR43400:SF10">
    <property type="entry name" value="3-OXOSTEROID 1-DEHYDROGENASE"/>
    <property type="match status" value="1"/>
</dbReference>
<comment type="cofactor">
    <cofactor evidence="1">
        <name>FAD</name>
        <dbReference type="ChEBI" id="CHEBI:57692"/>
    </cofactor>
</comment>
<protein>
    <submittedName>
        <fullName evidence="6">3-oxo-5alpha-steroid 4-dehydrogenase</fullName>
        <ecNumber evidence="6">1.3.99.5</ecNumber>
    </submittedName>
</protein>
<dbReference type="InterPro" id="IPR036188">
    <property type="entry name" value="FAD/NAD-bd_sf"/>
</dbReference>
<keyword evidence="3" id="KW-0274">FAD</keyword>
<dbReference type="SUPFAM" id="SSF51905">
    <property type="entry name" value="FAD/NAD(P)-binding domain"/>
    <property type="match status" value="1"/>
</dbReference>
<dbReference type="SUPFAM" id="SSF56425">
    <property type="entry name" value="Succinate dehydrogenase/fumarate reductase flavoprotein, catalytic domain"/>
    <property type="match status" value="1"/>
</dbReference>
<accession>A0A7W7B4C5</accession>
<feature type="domain" description="FAD-dependent oxidoreductase 2 FAD-binding" evidence="5">
    <location>
        <begin position="1"/>
        <end position="496"/>
    </location>
</feature>
<comment type="caution">
    <text evidence="6">The sequence shown here is derived from an EMBL/GenBank/DDBJ whole genome shotgun (WGS) entry which is preliminary data.</text>
</comment>
<evidence type="ECO:0000259" key="5">
    <source>
        <dbReference type="Pfam" id="PF00890"/>
    </source>
</evidence>
<dbReference type="Pfam" id="PF00890">
    <property type="entry name" value="FAD_binding_2"/>
    <property type="match status" value="1"/>
</dbReference>
<dbReference type="AlphaFoldDB" id="A0A7W7B4C5"/>
<dbReference type="Proteomes" id="UP000566324">
    <property type="component" value="Unassembled WGS sequence"/>
</dbReference>
<organism evidence="6 7">
    <name type="scientific">Sphingosinicella soli</name>
    <dbReference type="NCBI Taxonomy" id="333708"/>
    <lineage>
        <taxon>Bacteria</taxon>
        <taxon>Pseudomonadati</taxon>
        <taxon>Pseudomonadota</taxon>
        <taxon>Alphaproteobacteria</taxon>
        <taxon>Sphingomonadales</taxon>
        <taxon>Sphingosinicellaceae</taxon>
        <taxon>Sphingosinicella</taxon>
    </lineage>
</organism>
<evidence type="ECO:0000313" key="6">
    <source>
        <dbReference type="EMBL" id="MBB4632687.1"/>
    </source>
</evidence>
<evidence type="ECO:0000256" key="4">
    <source>
        <dbReference type="ARBA" id="ARBA00023002"/>
    </source>
</evidence>
<sequence length="531" mass="58534">MSAALEAAERGVDVLAIDRYDGGGSTAMNGGIFYAGGGTSIQKEAGFHDTPEDMFRYLKIETAGVIKDTTLRRFCDTSVETVNWLLAHGVKLNSRMFPKKWGYPDPRYFLYYSDNSLAPSRAALARPAPRGHRMYHPPLKDGRYGQFLYKPLRDAASRSGVRAMPQTEVRQLILDRSGAVVGVKVLMIPPNTQAWKDRQRHQNRANELMVLLPPSFPGARLTYAMAAKELAKVAKIEATHRVELRFRATAGVCLSAGGFIYNRQMIHRYAAHHDATAPMGNPGDDGSGIRLGQTANGKVDRMGRISSWRFLNPPSDWVKGMIVNADAERFVDETLYGASVGHALNEEQGGIGFLIFDSVVNRRAWKELFTVKMLGYQRYPGILSMWGKAKAATIEQLAGKIGLDPAKLRQAVERYNRAAAGVERDPMRKDQKEMLPISNGPFYAIDISASNTLLPMMAMTLGGLVVDEESGMVLDRNDRPINGLYAAGRTAIGICSNVYMSGLSAADCVFSGRRVGEHVANGRRQGEERLR</sequence>
<evidence type="ECO:0000256" key="3">
    <source>
        <dbReference type="ARBA" id="ARBA00022827"/>
    </source>
</evidence>
<dbReference type="PANTHER" id="PTHR43400">
    <property type="entry name" value="FUMARATE REDUCTASE"/>
    <property type="match status" value="1"/>
</dbReference>